<dbReference type="EMBL" id="BMIK01000016">
    <property type="protein sequence ID" value="GGC40768.1"/>
    <property type="molecule type" value="Genomic_DNA"/>
</dbReference>
<evidence type="ECO:0000313" key="2">
    <source>
        <dbReference type="Proteomes" id="UP000597338"/>
    </source>
</evidence>
<dbReference type="InterPro" id="IPR010106">
    <property type="entry name" value="RpnA"/>
</dbReference>
<accession>A0ABQ1MHD9</accession>
<keyword evidence="2" id="KW-1185">Reference proteome</keyword>
<dbReference type="PANTHER" id="PTHR41317:SF1">
    <property type="entry name" value="PD-(D_E)XK NUCLEASE FAMILY TRANSPOSASE"/>
    <property type="match status" value="1"/>
</dbReference>
<evidence type="ECO:0008006" key="3">
    <source>
        <dbReference type="Google" id="ProtNLM"/>
    </source>
</evidence>
<name>A0ABQ1MHD9_9SPHI</name>
<sequence>MENQQPKQPRIGKFIDPLTDWGFRRLFGQEPNKEILVEFLNDLFQGEKHIIDLTYAPNEFDGDDVTDKRVIFDLHCRGDNDEYFIVEMQRIRQDHFKDRALFYVSRLIQRLLRKGRETNSYKLPEVYLIGILEFSMDSVATDRYFHDIALMDKHTCKPFYNKLGFKFLELPNFVKETDDLLTDMDKWMYLLKHMSTLDKVPTFLDKRVFQLIFKISEVAKLKKEERMAYEASLKAKWDTQNAFDSVRREGKEEGRIEGKTEVVRNLIVKLGLTNEQAAEVAEVSIDFVEKVRTDLQKKDK</sequence>
<dbReference type="Pfam" id="PF12784">
    <property type="entry name" value="PDDEXK_2"/>
    <property type="match status" value="1"/>
</dbReference>
<comment type="caution">
    <text evidence="1">The sequence shown here is derived from an EMBL/GenBank/DDBJ whole genome shotgun (WGS) entry which is preliminary data.</text>
</comment>
<gene>
    <name evidence="1" type="ORF">GCM10011386_36040</name>
</gene>
<dbReference type="NCBIfam" id="TIGR01784">
    <property type="entry name" value="T_den_put_tspse"/>
    <property type="match status" value="1"/>
</dbReference>
<dbReference type="RefSeq" id="WP_188752864.1">
    <property type="nucleotide sequence ID" value="NZ_BMIK01000016.1"/>
</dbReference>
<dbReference type="Proteomes" id="UP000597338">
    <property type="component" value="Unassembled WGS sequence"/>
</dbReference>
<dbReference type="PANTHER" id="PTHR41317">
    <property type="entry name" value="PD-(D_E)XK NUCLEASE FAMILY TRANSPOSASE"/>
    <property type="match status" value="1"/>
</dbReference>
<protein>
    <recommendedName>
        <fullName evidence="3">Rpn family recombination-promoting nuclease/putative transposase</fullName>
    </recommendedName>
</protein>
<proteinExistence type="predicted"/>
<reference evidence="2" key="1">
    <citation type="journal article" date="2019" name="Int. J. Syst. Evol. Microbiol.">
        <title>The Global Catalogue of Microorganisms (GCM) 10K type strain sequencing project: providing services to taxonomists for standard genome sequencing and annotation.</title>
        <authorList>
            <consortium name="The Broad Institute Genomics Platform"/>
            <consortium name="The Broad Institute Genome Sequencing Center for Infectious Disease"/>
            <person name="Wu L."/>
            <person name="Ma J."/>
        </authorList>
    </citation>
    <scope>NUCLEOTIDE SEQUENCE [LARGE SCALE GENOMIC DNA]</scope>
    <source>
        <strain evidence="2">CGMCC 1.15342</strain>
    </source>
</reference>
<evidence type="ECO:0000313" key="1">
    <source>
        <dbReference type="EMBL" id="GGC40768.1"/>
    </source>
</evidence>
<organism evidence="1 2">
    <name type="scientific">Parapedobacter defluvii</name>
    <dbReference type="NCBI Taxonomy" id="2045106"/>
    <lineage>
        <taxon>Bacteria</taxon>
        <taxon>Pseudomonadati</taxon>
        <taxon>Bacteroidota</taxon>
        <taxon>Sphingobacteriia</taxon>
        <taxon>Sphingobacteriales</taxon>
        <taxon>Sphingobacteriaceae</taxon>
        <taxon>Parapedobacter</taxon>
    </lineage>
</organism>